<dbReference type="SUPFAM" id="SSF50129">
    <property type="entry name" value="GroES-like"/>
    <property type="match status" value="1"/>
</dbReference>
<evidence type="ECO:0000259" key="2">
    <source>
        <dbReference type="SMART" id="SM00829"/>
    </source>
</evidence>
<dbReference type="CDD" id="cd08253">
    <property type="entry name" value="zeta_crystallin"/>
    <property type="match status" value="1"/>
</dbReference>
<dbReference type="Pfam" id="PF08240">
    <property type="entry name" value="ADH_N"/>
    <property type="match status" value="1"/>
</dbReference>
<comment type="caution">
    <text evidence="3">The sequence shown here is derived from an EMBL/GenBank/DDBJ whole genome shotgun (WGS) entry which is preliminary data.</text>
</comment>
<dbReference type="SMART" id="SM00829">
    <property type="entry name" value="PKS_ER"/>
    <property type="match status" value="1"/>
</dbReference>
<dbReference type="InterPro" id="IPR051603">
    <property type="entry name" value="Zinc-ADH_QOR/CCCR"/>
</dbReference>
<reference evidence="3 4" key="1">
    <citation type="submission" date="2020-08" db="EMBL/GenBank/DDBJ databases">
        <title>Genomic Encyclopedia of Archaeal and Bacterial Type Strains, Phase II (KMG-II): from individual species to whole genera.</title>
        <authorList>
            <person name="Goeker M."/>
        </authorList>
    </citation>
    <scope>NUCLEOTIDE SEQUENCE [LARGE SCALE GENOMIC DNA]</scope>
    <source>
        <strain evidence="3 4">DSM 43850</strain>
    </source>
</reference>
<dbReference type="PANTHER" id="PTHR44154">
    <property type="entry name" value="QUINONE OXIDOREDUCTASE"/>
    <property type="match status" value="1"/>
</dbReference>
<dbReference type="RefSeq" id="WP_182839483.1">
    <property type="nucleotide sequence ID" value="NZ_BAAABQ010000017.1"/>
</dbReference>
<keyword evidence="3" id="KW-0560">Oxidoreductase</keyword>
<dbReference type="InterPro" id="IPR013154">
    <property type="entry name" value="ADH-like_N"/>
</dbReference>
<dbReference type="Gene3D" id="3.90.180.10">
    <property type="entry name" value="Medium-chain alcohol dehydrogenases, catalytic domain"/>
    <property type="match status" value="1"/>
</dbReference>
<name>A0ABR6BRP9_9PSEU</name>
<keyword evidence="1" id="KW-0521">NADP</keyword>
<keyword evidence="4" id="KW-1185">Reference proteome</keyword>
<dbReference type="Proteomes" id="UP000517916">
    <property type="component" value="Unassembled WGS sequence"/>
</dbReference>
<feature type="domain" description="Enoyl reductase (ER)" evidence="2">
    <location>
        <begin position="11"/>
        <end position="320"/>
    </location>
</feature>
<evidence type="ECO:0000313" key="3">
    <source>
        <dbReference type="EMBL" id="MBA8929596.1"/>
    </source>
</evidence>
<dbReference type="InterPro" id="IPR011032">
    <property type="entry name" value="GroES-like_sf"/>
</dbReference>
<evidence type="ECO:0000313" key="4">
    <source>
        <dbReference type="Proteomes" id="UP000517916"/>
    </source>
</evidence>
<dbReference type="EC" id="1.6.5.5" evidence="3"/>
<sequence>MRAAWYEKAGAADEVLVLGELPTPEPGPGEVRIRVAASGINVGDVKKRADWLGFGMSHPLVIPHSDGAGVIDVVGEGVAASRVGERVWCYHAQSYRAFGTAAEYVVLPEKLAIPLPDEVSFEQGACLGIPGMTAHRAVFADGPVSGRSVLVTGAAGTVGLTAAQLALWGGARVIATVRSASDADMLRAKGIDEVVVTTVDGYEGELRALGPVDRIVEVAFDANIALSAELLANGGVIAAYASTSPEPTVPFWPLLFVNATIRLLGSDDFPVDAERQAVRDLAQALREGALGFRVAAAHPLGEIVAAHQAVERGTRGRVLVLPGA</sequence>
<dbReference type="EMBL" id="JACJID010000005">
    <property type="protein sequence ID" value="MBA8929596.1"/>
    <property type="molecule type" value="Genomic_DNA"/>
</dbReference>
<gene>
    <name evidence="3" type="ORF">BC739_006814</name>
</gene>
<dbReference type="Pfam" id="PF00107">
    <property type="entry name" value="ADH_zinc_N"/>
    <property type="match status" value="1"/>
</dbReference>
<protein>
    <submittedName>
        <fullName evidence="3">NADPH2:quinone reductase</fullName>
        <ecNumber evidence="3">1.6.5.5</ecNumber>
    </submittedName>
</protein>
<evidence type="ECO:0000256" key="1">
    <source>
        <dbReference type="ARBA" id="ARBA00022857"/>
    </source>
</evidence>
<dbReference type="GO" id="GO:0003960">
    <property type="term" value="F:quinone reductase (NADPH) activity"/>
    <property type="evidence" value="ECO:0007669"/>
    <property type="project" value="UniProtKB-EC"/>
</dbReference>
<dbReference type="InterPro" id="IPR036291">
    <property type="entry name" value="NAD(P)-bd_dom_sf"/>
</dbReference>
<proteinExistence type="predicted"/>
<dbReference type="InterPro" id="IPR013149">
    <property type="entry name" value="ADH-like_C"/>
</dbReference>
<organism evidence="3 4">
    <name type="scientific">Kutzneria viridogrisea</name>
    <dbReference type="NCBI Taxonomy" id="47990"/>
    <lineage>
        <taxon>Bacteria</taxon>
        <taxon>Bacillati</taxon>
        <taxon>Actinomycetota</taxon>
        <taxon>Actinomycetes</taxon>
        <taxon>Pseudonocardiales</taxon>
        <taxon>Pseudonocardiaceae</taxon>
        <taxon>Kutzneria</taxon>
    </lineage>
</organism>
<dbReference type="Gene3D" id="3.40.50.720">
    <property type="entry name" value="NAD(P)-binding Rossmann-like Domain"/>
    <property type="match status" value="1"/>
</dbReference>
<dbReference type="SUPFAM" id="SSF51735">
    <property type="entry name" value="NAD(P)-binding Rossmann-fold domains"/>
    <property type="match status" value="1"/>
</dbReference>
<dbReference type="InterPro" id="IPR020843">
    <property type="entry name" value="ER"/>
</dbReference>
<dbReference type="PANTHER" id="PTHR44154:SF1">
    <property type="entry name" value="QUINONE OXIDOREDUCTASE"/>
    <property type="match status" value="1"/>
</dbReference>
<accession>A0ABR6BRP9</accession>